<reference evidence="3 4" key="1">
    <citation type="submission" date="2019-11" db="EMBL/GenBank/DDBJ databases">
        <authorList>
            <person name="Cho J.-C."/>
        </authorList>
    </citation>
    <scope>NUCLEOTIDE SEQUENCE [LARGE SCALE GENOMIC DNA]</scope>
    <source>
        <strain evidence="2 3">JH1073</strain>
        <strain evidence="1 4">JH702</strain>
    </source>
</reference>
<accession>A0AAJ5ZEY5</accession>
<dbReference type="AlphaFoldDB" id="A0AAJ5ZEY5"/>
<gene>
    <name evidence="1" type="ORF">GKO46_11430</name>
    <name evidence="2" type="ORF">GKO48_10105</name>
</gene>
<evidence type="ECO:0000313" key="2">
    <source>
        <dbReference type="EMBL" id="WFG39954.1"/>
    </source>
</evidence>
<dbReference type="EMBL" id="WMBE01000003">
    <property type="protein sequence ID" value="MDG0867678.1"/>
    <property type="molecule type" value="Genomic_DNA"/>
</dbReference>
<reference evidence="2" key="2">
    <citation type="journal article" date="2023" name="Nat. Commun.">
        <title>Cultivation of marine bacteria of the SAR202 clade.</title>
        <authorList>
            <person name="Lim Y."/>
            <person name="Seo J.H."/>
            <person name="Giovannoni S.J."/>
            <person name="Kang I."/>
            <person name="Cho J.C."/>
        </authorList>
    </citation>
    <scope>NUCLEOTIDE SEQUENCE</scope>
    <source>
        <strain evidence="2">JH1073</strain>
    </source>
</reference>
<reference evidence="3" key="3">
    <citation type="submission" date="2023-06" db="EMBL/GenBank/DDBJ databases">
        <title>Pangenomics reveal diversification of enzyme families and niche specialization in globally abundant SAR202 bacteria.</title>
        <authorList>
            <person name="Saw J.H.W."/>
        </authorList>
    </citation>
    <scope>NUCLEOTIDE SEQUENCE [LARGE SCALE GENOMIC DNA]</scope>
    <source>
        <strain evidence="3">JH1073</strain>
    </source>
</reference>
<name>A0AAJ5ZEY5_9CHLR</name>
<evidence type="ECO:0000313" key="1">
    <source>
        <dbReference type="EMBL" id="MDG0867678.1"/>
    </source>
</evidence>
<keyword evidence="3" id="KW-1185">Reference proteome</keyword>
<dbReference type="Proteomes" id="UP001219901">
    <property type="component" value="Chromosome"/>
</dbReference>
<protein>
    <recommendedName>
        <fullName evidence="5">DUF5666 domain-containing protein</fullName>
    </recommendedName>
</protein>
<evidence type="ECO:0008006" key="5">
    <source>
        <dbReference type="Google" id="ProtNLM"/>
    </source>
</evidence>
<dbReference type="RefSeq" id="WP_342826271.1">
    <property type="nucleotide sequence ID" value="NZ_CP046146.1"/>
</dbReference>
<dbReference type="Proteomes" id="UP001321249">
    <property type="component" value="Unassembled WGS sequence"/>
</dbReference>
<sequence length="511" mass="54903">MIRFTTWSHIFARSLAVVVLAITALAILGTDDSTAEARESRTAVFGTVVDAPVDGNLEVVTRDGILTLIITEDTRIDKKRGTLKLDEVTSGTSVIGYYFESDDTLTAGKLTFRERNKKSNHKHLVGVVTKKNGDSLTVRTTDGDEVEIESSNEPTDDDTEQGSLIVTIVETDEETGDIDAVAVRTAEQTIARLNDAIGHEITLAQEKLLKARMSETASIHLTRLYETLDEIQAEAQEKIEAAFAEFQSSYTSTLEENLISPPLVLFTGKVLTRNSDQIVIAQKGNGKRSYITIGPDVKVELLDGEEGQIGDAQPDAWVEIYAVPRTKTSSPIAQIIKIIPTPAPPNNSGDASSPDDETITGTIVLVDDRNSGTQQIIVVDNPDGSDGAAAVTPETSVTVDDDLVPGQEVEIVLGDDGFSADEVVVVSSPSDGTEPTATQSPPVEYKLIGKIRELVNSGIDSGGTTGVILDDVFLSLDSFSPETDPLEVGQEMQFTVVVDEDGRWVIVGIDQ</sequence>
<evidence type="ECO:0000313" key="4">
    <source>
        <dbReference type="Proteomes" id="UP001321249"/>
    </source>
</evidence>
<organism evidence="2 3">
    <name type="scientific">Candidatus Lucifugimonas marina</name>
    <dbReference type="NCBI Taxonomy" id="3038979"/>
    <lineage>
        <taxon>Bacteria</taxon>
        <taxon>Bacillati</taxon>
        <taxon>Chloroflexota</taxon>
        <taxon>Dehalococcoidia</taxon>
        <taxon>SAR202 cluster</taxon>
        <taxon>Candidatus Lucifugimonadales</taxon>
        <taxon>Candidatus Lucifugimonadaceae</taxon>
        <taxon>Candidatus Lucifugimonas</taxon>
    </lineage>
</organism>
<evidence type="ECO:0000313" key="3">
    <source>
        <dbReference type="Proteomes" id="UP001219901"/>
    </source>
</evidence>
<proteinExistence type="predicted"/>
<dbReference type="EMBL" id="CP046147">
    <property type="protein sequence ID" value="WFG39954.1"/>
    <property type="molecule type" value="Genomic_DNA"/>
</dbReference>